<proteinExistence type="inferred from homology"/>
<evidence type="ECO:0000256" key="3">
    <source>
        <dbReference type="ARBA" id="ARBA00023128"/>
    </source>
</evidence>
<evidence type="ECO:0000256" key="4">
    <source>
        <dbReference type="ARBA" id="ARBA00053669"/>
    </source>
</evidence>
<dbReference type="GO" id="GO:0017148">
    <property type="term" value="P:negative regulation of translation"/>
    <property type="evidence" value="ECO:0007669"/>
    <property type="project" value="TreeGrafter"/>
</dbReference>
<reference evidence="6" key="2">
    <citation type="submission" date="2025-08" db="UniProtKB">
        <authorList>
            <consortium name="Ensembl"/>
        </authorList>
    </citation>
    <scope>IDENTIFICATION</scope>
</reference>
<evidence type="ECO:0000256" key="1">
    <source>
        <dbReference type="ARBA" id="ARBA00004173"/>
    </source>
</evidence>
<dbReference type="SUPFAM" id="SSF81301">
    <property type="entry name" value="Nucleotidyltransferase"/>
    <property type="match status" value="1"/>
</dbReference>
<dbReference type="Gene3D" id="3.30.460.10">
    <property type="entry name" value="Beta Polymerase, domain 2"/>
    <property type="match status" value="1"/>
</dbReference>
<keyword evidence="7" id="KW-1185">Reference proteome</keyword>
<dbReference type="NCBIfam" id="TIGR00090">
    <property type="entry name" value="rsfS_iojap_ybeB"/>
    <property type="match status" value="1"/>
</dbReference>
<reference evidence="6" key="3">
    <citation type="submission" date="2025-09" db="UniProtKB">
        <authorList>
            <consortium name="Ensembl"/>
        </authorList>
    </citation>
    <scope>IDENTIFICATION</scope>
</reference>
<comment type="similarity">
    <text evidence="2">Belongs to the Iojap/RsfS family.</text>
</comment>
<sequence length="230" mass="26716">MPKVVCHSYRVLSSVVKKNISLRHTGVFRRDCSVYTRQCRRLSSPSRTLASASCLQRPHVLTYSILTVNKKLNMGDSICLKLKKVFDNFFFILETSESFCLDVLVSLLRQENAVDICVIKVPDQIKYAQYFIVTSGISTRHIRAMALYAIKVYKFMKKKEDPNVKLEGKDSEDWICVDFGDIVVHLMLPETRDIYELEKLWTLRSYDEQLMNMPEEKLPEDFIAEVDITK</sequence>
<accession>A0A3P8V2J3</accession>
<dbReference type="FunFam" id="3.30.460.10:FF:000018">
    <property type="entry name" value="Mitochondrial assembly of ribosomal large subunit 1"/>
    <property type="match status" value="1"/>
</dbReference>
<evidence type="ECO:0000256" key="5">
    <source>
        <dbReference type="ARBA" id="ARBA00073331"/>
    </source>
</evidence>
<reference evidence="6 7" key="1">
    <citation type="journal article" date="2014" name="Nat. Genet.">
        <title>Whole-genome sequence of a flatfish provides insights into ZW sex chromosome evolution and adaptation to a benthic lifestyle.</title>
        <authorList>
            <person name="Chen S."/>
            <person name="Zhang G."/>
            <person name="Shao C."/>
            <person name="Huang Q."/>
            <person name="Liu G."/>
            <person name="Zhang P."/>
            <person name="Song W."/>
            <person name="An N."/>
            <person name="Chalopin D."/>
            <person name="Volff J.N."/>
            <person name="Hong Y."/>
            <person name="Li Q."/>
            <person name="Sha Z."/>
            <person name="Zhou H."/>
            <person name="Xie M."/>
            <person name="Yu Q."/>
            <person name="Liu Y."/>
            <person name="Xiang H."/>
            <person name="Wang N."/>
            <person name="Wu K."/>
            <person name="Yang C."/>
            <person name="Zhou Q."/>
            <person name="Liao X."/>
            <person name="Yang L."/>
            <person name="Hu Q."/>
            <person name="Zhang J."/>
            <person name="Meng L."/>
            <person name="Jin L."/>
            <person name="Tian Y."/>
            <person name="Lian J."/>
            <person name="Yang J."/>
            <person name="Miao G."/>
            <person name="Liu S."/>
            <person name="Liang Z."/>
            <person name="Yan F."/>
            <person name="Li Y."/>
            <person name="Sun B."/>
            <person name="Zhang H."/>
            <person name="Zhang J."/>
            <person name="Zhu Y."/>
            <person name="Du M."/>
            <person name="Zhao Y."/>
            <person name="Schartl M."/>
            <person name="Tang Q."/>
            <person name="Wang J."/>
        </authorList>
    </citation>
    <scope>NUCLEOTIDE SEQUENCE</scope>
</reference>
<dbReference type="GO" id="GO:0005739">
    <property type="term" value="C:mitochondrion"/>
    <property type="evidence" value="ECO:0007669"/>
    <property type="project" value="UniProtKB-SubCell"/>
</dbReference>
<dbReference type="AlphaFoldDB" id="A0A3P8V2J3"/>
<dbReference type="HAMAP" id="MF_01477">
    <property type="entry name" value="Iojap_RsfS"/>
    <property type="match status" value="1"/>
</dbReference>
<evidence type="ECO:0000313" key="6">
    <source>
        <dbReference type="Ensembl" id="ENSCSEP00000006695.1"/>
    </source>
</evidence>
<keyword evidence="3" id="KW-0496">Mitochondrion</keyword>
<dbReference type="InterPro" id="IPR004394">
    <property type="entry name" value="Iojap/RsfS/C7orf30"/>
</dbReference>
<organism evidence="6 7">
    <name type="scientific">Cynoglossus semilaevis</name>
    <name type="common">Tongue sole</name>
    <dbReference type="NCBI Taxonomy" id="244447"/>
    <lineage>
        <taxon>Eukaryota</taxon>
        <taxon>Metazoa</taxon>
        <taxon>Chordata</taxon>
        <taxon>Craniata</taxon>
        <taxon>Vertebrata</taxon>
        <taxon>Euteleostomi</taxon>
        <taxon>Actinopterygii</taxon>
        <taxon>Neopterygii</taxon>
        <taxon>Teleostei</taxon>
        <taxon>Neoteleostei</taxon>
        <taxon>Acanthomorphata</taxon>
        <taxon>Carangaria</taxon>
        <taxon>Pleuronectiformes</taxon>
        <taxon>Pleuronectoidei</taxon>
        <taxon>Cynoglossidae</taxon>
        <taxon>Cynoglossinae</taxon>
        <taxon>Cynoglossus</taxon>
    </lineage>
</organism>
<dbReference type="GO" id="GO:0043023">
    <property type="term" value="F:ribosomal large subunit binding"/>
    <property type="evidence" value="ECO:0007669"/>
    <property type="project" value="TreeGrafter"/>
</dbReference>
<evidence type="ECO:0000313" key="7">
    <source>
        <dbReference type="Proteomes" id="UP000265120"/>
    </source>
</evidence>
<name>A0A3P8V2J3_CYNSE</name>
<dbReference type="InterPro" id="IPR043519">
    <property type="entry name" value="NT_sf"/>
</dbReference>
<comment type="subcellular location">
    <subcellularLocation>
        <location evidence="1">Mitochondrion</location>
    </subcellularLocation>
</comment>
<dbReference type="GO" id="GO:0090071">
    <property type="term" value="P:negative regulation of ribosome biogenesis"/>
    <property type="evidence" value="ECO:0007669"/>
    <property type="project" value="TreeGrafter"/>
</dbReference>
<protein>
    <recommendedName>
        <fullName evidence="5">Mitochondrial assembly of ribosomal large subunit protein 1</fullName>
    </recommendedName>
</protein>
<dbReference type="FunCoup" id="A0A3P8V2J3">
    <property type="interactions" value="251"/>
</dbReference>
<dbReference type="STRING" id="244447.ENSCSEP00000006695"/>
<dbReference type="Pfam" id="PF02410">
    <property type="entry name" value="RsfS"/>
    <property type="match status" value="1"/>
</dbReference>
<dbReference type="GeneTree" id="ENSGT00390000015035"/>
<comment type="function">
    <text evidence="4">Required for normal mitochondrial ribosome function and mitochondrial translation. May play a role in ribosome biogenesis by preventing premature association of the 28S and 39S ribosomal subunits. Interacts with mitochondrial ribosomal protein uL14m (MRPL14), probably blocking formation of intersubunit bridge B8, preventing association of the 28S and 39S ribosomal subunits. Addition to isolated mitochondrial ribosomal subunits partially inhibits translation, probably by interfering with the association of the 28S and 39S ribosomal subunits and the formation of functional ribosomes. May also participate in the assembly and/or regulation of the stability of the large subunit of the mitochondrial ribosome. May function as a ribosomal silencing factor.</text>
</comment>
<evidence type="ECO:0000256" key="2">
    <source>
        <dbReference type="ARBA" id="ARBA00010574"/>
    </source>
</evidence>
<dbReference type="InParanoid" id="A0A3P8V2J3"/>
<dbReference type="PANTHER" id="PTHR21043:SF0">
    <property type="entry name" value="MITOCHONDRIAL ASSEMBLY OF RIBOSOMAL LARGE SUBUNIT PROTEIN 1"/>
    <property type="match status" value="1"/>
</dbReference>
<dbReference type="Ensembl" id="ENSCSET00000006769.1">
    <property type="protein sequence ID" value="ENSCSEP00000006695.1"/>
    <property type="gene ID" value="ENSCSEG00000004324.1"/>
</dbReference>
<dbReference type="Proteomes" id="UP000265120">
    <property type="component" value="Chromosome 13"/>
</dbReference>
<dbReference type="PANTHER" id="PTHR21043">
    <property type="entry name" value="IOJAP SUPERFAMILY ORTHOLOG"/>
    <property type="match status" value="1"/>
</dbReference>